<dbReference type="SUPFAM" id="SSF49764">
    <property type="entry name" value="HSP20-like chaperones"/>
    <property type="match status" value="1"/>
</dbReference>
<evidence type="ECO:0000259" key="2">
    <source>
        <dbReference type="PROSITE" id="PS01031"/>
    </source>
</evidence>
<evidence type="ECO:0000313" key="3">
    <source>
        <dbReference type="EMBL" id="KAK8532137.1"/>
    </source>
</evidence>
<dbReference type="Proteomes" id="UP001472677">
    <property type="component" value="Unassembled WGS sequence"/>
</dbReference>
<protein>
    <recommendedName>
        <fullName evidence="2">SHSP domain-containing protein</fullName>
    </recommendedName>
</protein>
<evidence type="ECO:0000256" key="1">
    <source>
        <dbReference type="PROSITE-ProRule" id="PRU00285"/>
    </source>
</evidence>
<sequence length="157" mass="18175">MEVVKEDYFEPCCRWKKGKDSDSIDIDLDGFEIKDVKVRLTAAKKHRYEISITAECPKLLRKKIEIPDDYYNLEQIRAFFLNGNLNLQLPKKDAKLEISMPRLEIKETLQEFTQDLENKIDSAVEYLASKGKIAAVGVMLMATGLLAYKYYTECYGF</sequence>
<organism evidence="3 4">
    <name type="scientific">Hibiscus sabdariffa</name>
    <name type="common">roselle</name>
    <dbReference type="NCBI Taxonomy" id="183260"/>
    <lineage>
        <taxon>Eukaryota</taxon>
        <taxon>Viridiplantae</taxon>
        <taxon>Streptophyta</taxon>
        <taxon>Embryophyta</taxon>
        <taxon>Tracheophyta</taxon>
        <taxon>Spermatophyta</taxon>
        <taxon>Magnoliopsida</taxon>
        <taxon>eudicotyledons</taxon>
        <taxon>Gunneridae</taxon>
        <taxon>Pentapetalae</taxon>
        <taxon>rosids</taxon>
        <taxon>malvids</taxon>
        <taxon>Malvales</taxon>
        <taxon>Malvaceae</taxon>
        <taxon>Malvoideae</taxon>
        <taxon>Hibiscus</taxon>
    </lineage>
</organism>
<dbReference type="Gene3D" id="2.60.40.790">
    <property type="match status" value="1"/>
</dbReference>
<accession>A0ABR2D803</accession>
<proteinExistence type="inferred from homology"/>
<dbReference type="EMBL" id="JBBPBM010000034">
    <property type="protein sequence ID" value="KAK8532137.1"/>
    <property type="molecule type" value="Genomic_DNA"/>
</dbReference>
<dbReference type="InterPro" id="IPR008978">
    <property type="entry name" value="HSP20-like_chaperone"/>
</dbReference>
<evidence type="ECO:0000313" key="4">
    <source>
        <dbReference type="Proteomes" id="UP001472677"/>
    </source>
</evidence>
<comment type="caution">
    <text evidence="3">The sequence shown here is derived from an EMBL/GenBank/DDBJ whole genome shotgun (WGS) entry which is preliminary data.</text>
</comment>
<dbReference type="PROSITE" id="PS01031">
    <property type="entry name" value="SHSP"/>
    <property type="match status" value="1"/>
</dbReference>
<feature type="domain" description="SHSP" evidence="2">
    <location>
        <begin position="3"/>
        <end position="106"/>
    </location>
</feature>
<dbReference type="InterPro" id="IPR002068">
    <property type="entry name" value="A-crystallin/Hsp20_dom"/>
</dbReference>
<name>A0ABR2D803_9ROSI</name>
<keyword evidence="4" id="KW-1185">Reference proteome</keyword>
<reference evidence="3 4" key="1">
    <citation type="journal article" date="2024" name="G3 (Bethesda)">
        <title>Genome assembly of Hibiscus sabdariffa L. provides insights into metabolisms of medicinal natural products.</title>
        <authorList>
            <person name="Kim T."/>
        </authorList>
    </citation>
    <scope>NUCLEOTIDE SEQUENCE [LARGE SCALE GENOMIC DNA]</scope>
    <source>
        <strain evidence="3">TK-2024</strain>
        <tissue evidence="3">Old leaves</tissue>
    </source>
</reference>
<comment type="similarity">
    <text evidence="1">Belongs to the small heat shock protein (HSP20) family.</text>
</comment>
<gene>
    <name evidence="3" type="ORF">V6N12_053586</name>
</gene>